<dbReference type="AlphaFoldDB" id="A0AAV5ST68"/>
<organism evidence="1 2">
    <name type="scientific">Pristionchus entomophagus</name>
    <dbReference type="NCBI Taxonomy" id="358040"/>
    <lineage>
        <taxon>Eukaryota</taxon>
        <taxon>Metazoa</taxon>
        <taxon>Ecdysozoa</taxon>
        <taxon>Nematoda</taxon>
        <taxon>Chromadorea</taxon>
        <taxon>Rhabditida</taxon>
        <taxon>Rhabditina</taxon>
        <taxon>Diplogasteromorpha</taxon>
        <taxon>Diplogasteroidea</taxon>
        <taxon>Neodiplogasteridae</taxon>
        <taxon>Pristionchus</taxon>
    </lineage>
</organism>
<dbReference type="EMBL" id="BTSX01000002">
    <property type="protein sequence ID" value="GMS85870.1"/>
    <property type="molecule type" value="Genomic_DNA"/>
</dbReference>
<accession>A0AAV5ST68</accession>
<feature type="non-terminal residue" evidence="1">
    <location>
        <position position="172"/>
    </location>
</feature>
<evidence type="ECO:0000313" key="2">
    <source>
        <dbReference type="Proteomes" id="UP001432027"/>
    </source>
</evidence>
<comment type="caution">
    <text evidence="1">The sequence shown here is derived from an EMBL/GenBank/DDBJ whole genome shotgun (WGS) entry which is preliminary data.</text>
</comment>
<keyword evidence="2" id="KW-1185">Reference proteome</keyword>
<evidence type="ECO:0008006" key="3">
    <source>
        <dbReference type="Google" id="ProtNLM"/>
    </source>
</evidence>
<dbReference type="Proteomes" id="UP001432027">
    <property type="component" value="Unassembled WGS sequence"/>
</dbReference>
<gene>
    <name evidence="1" type="ORF">PENTCL1PPCAC_8045</name>
</gene>
<proteinExistence type="predicted"/>
<evidence type="ECO:0000313" key="1">
    <source>
        <dbReference type="EMBL" id="GMS85870.1"/>
    </source>
</evidence>
<name>A0AAV5ST68_9BILA</name>
<sequence>MQALMSDQSVETRLLFCPRFFCPQAFRLVANKEWTALHEMERVCTTLASEADRSSVVLEGPLAILDRCDDPAKKLKGNLLHAFWRVGRGFKECNLPDLLIATEHINRKLRINYDDFDHPSPVDCVLCGYNIGSVWSLLRHIGSSAHRDKVFSLGTSIDMKAYWYWIHLISKT</sequence>
<protein>
    <recommendedName>
        <fullName evidence="3">C2H2-type domain-containing protein</fullName>
    </recommendedName>
</protein>
<reference evidence="1" key="1">
    <citation type="submission" date="2023-10" db="EMBL/GenBank/DDBJ databases">
        <title>Genome assembly of Pristionchus species.</title>
        <authorList>
            <person name="Yoshida K."/>
            <person name="Sommer R.J."/>
        </authorList>
    </citation>
    <scope>NUCLEOTIDE SEQUENCE</scope>
    <source>
        <strain evidence="1">RS0144</strain>
    </source>
</reference>